<name>A0A9D3Q7M1_MEGAT</name>
<dbReference type="GO" id="GO:0006203">
    <property type="term" value="P:dGTP catabolic process"/>
    <property type="evidence" value="ECO:0007669"/>
    <property type="project" value="TreeGrafter"/>
</dbReference>
<protein>
    <submittedName>
        <fullName evidence="2">Uncharacterized protein</fullName>
    </submittedName>
</protein>
<dbReference type="AlphaFoldDB" id="A0A9D3Q7M1"/>
<dbReference type="EMBL" id="JAFDVH010000005">
    <property type="protein sequence ID" value="KAG7477933.1"/>
    <property type="molecule type" value="Genomic_DNA"/>
</dbReference>
<gene>
    <name evidence="2" type="ORF">MATL_G00074810</name>
</gene>
<dbReference type="SUPFAM" id="SSF109604">
    <property type="entry name" value="HD-domain/PDEase-like"/>
    <property type="match status" value="1"/>
</dbReference>
<dbReference type="Gene3D" id="3.30.70.2760">
    <property type="match status" value="1"/>
</dbReference>
<dbReference type="GO" id="GO:0045088">
    <property type="term" value="P:regulation of innate immune response"/>
    <property type="evidence" value="ECO:0007669"/>
    <property type="project" value="TreeGrafter"/>
</dbReference>
<comment type="caution">
    <text evidence="2">The sequence shown here is derived from an EMBL/GenBank/DDBJ whole genome shotgun (WGS) entry which is preliminary data.</text>
</comment>
<feature type="region of interest" description="Disordered" evidence="1">
    <location>
        <begin position="301"/>
        <end position="322"/>
    </location>
</feature>
<reference evidence="2" key="1">
    <citation type="submission" date="2021-01" db="EMBL/GenBank/DDBJ databases">
        <authorList>
            <person name="Zahm M."/>
            <person name="Roques C."/>
            <person name="Cabau C."/>
            <person name="Klopp C."/>
            <person name="Donnadieu C."/>
            <person name="Jouanno E."/>
            <person name="Lampietro C."/>
            <person name="Louis A."/>
            <person name="Herpin A."/>
            <person name="Echchiki A."/>
            <person name="Berthelot C."/>
            <person name="Parey E."/>
            <person name="Roest-Crollius H."/>
            <person name="Braasch I."/>
            <person name="Postlethwait J."/>
            <person name="Bobe J."/>
            <person name="Montfort J."/>
            <person name="Bouchez O."/>
            <person name="Begum T."/>
            <person name="Mejri S."/>
            <person name="Adams A."/>
            <person name="Chen W.-J."/>
            <person name="Guiguen Y."/>
        </authorList>
    </citation>
    <scope>NUCLEOTIDE SEQUENCE</scope>
    <source>
        <strain evidence="2">YG-15Mar2019-1</strain>
        <tissue evidence="2">Brain</tissue>
    </source>
</reference>
<dbReference type="GO" id="GO:0008832">
    <property type="term" value="F:dGTPase activity"/>
    <property type="evidence" value="ECO:0007669"/>
    <property type="project" value="TreeGrafter"/>
</dbReference>
<organism evidence="2 3">
    <name type="scientific">Megalops atlanticus</name>
    <name type="common">Tarpon</name>
    <name type="synonym">Clupea gigantea</name>
    <dbReference type="NCBI Taxonomy" id="7932"/>
    <lineage>
        <taxon>Eukaryota</taxon>
        <taxon>Metazoa</taxon>
        <taxon>Chordata</taxon>
        <taxon>Craniata</taxon>
        <taxon>Vertebrata</taxon>
        <taxon>Euteleostomi</taxon>
        <taxon>Actinopterygii</taxon>
        <taxon>Neopterygii</taxon>
        <taxon>Teleostei</taxon>
        <taxon>Elopiformes</taxon>
        <taxon>Megalopidae</taxon>
        <taxon>Megalops</taxon>
    </lineage>
</organism>
<dbReference type="OrthoDB" id="9991235at2759"/>
<evidence type="ECO:0000313" key="3">
    <source>
        <dbReference type="Proteomes" id="UP001046870"/>
    </source>
</evidence>
<dbReference type="PANTHER" id="PTHR11373:SF4">
    <property type="entry name" value="DEOXYNUCLEOSIDE TRIPHOSPHATE TRIPHOSPHOHYDROLASE SAMHD1"/>
    <property type="match status" value="1"/>
</dbReference>
<dbReference type="InterPro" id="IPR050135">
    <property type="entry name" value="dGTPase-like"/>
</dbReference>
<evidence type="ECO:0000313" key="2">
    <source>
        <dbReference type="EMBL" id="KAG7477933.1"/>
    </source>
</evidence>
<evidence type="ECO:0000256" key="1">
    <source>
        <dbReference type="SAM" id="MobiDB-lite"/>
    </source>
</evidence>
<accession>A0A9D3Q7M1</accession>
<sequence>MPEAAPEYKKKHEDMSLEMFDHLIKHEIPGRGTIEVVMKTKHEFEDEDFKFIKEMIQPFKPEECKGAWPFKGRGKEKAFLYDIVSNKMNGIDVDKMDYFARDCMHLGMQNSIDHERFIMFARVCDADGRLQICQRDKEVRNMYDLFYTRSLLHNRAYQHKVVNIIGTMIKDALLAADGKGGIKIAETVTGRDMKAYTRLTDRILDKIMDSPHKELQEAQRILRNIENRQLYHCLLDEKIEPCQLRNRDEERAERDALVEKIRRKVPDVRKEDFEINVITVDYGMKKEDPIEKCWFYMKPNPSDPSEEESSASGAKQERNTGYIVKRFKREEVSDLLPLKNNTIQAANPLVTSLQYVAKMKPKPQANS</sequence>
<dbReference type="GO" id="GO:0005634">
    <property type="term" value="C:nucleus"/>
    <property type="evidence" value="ECO:0007669"/>
    <property type="project" value="TreeGrafter"/>
</dbReference>
<dbReference type="PANTHER" id="PTHR11373">
    <property type="entry name" value="DEOXYNUCLEOSIDE TRIPHOSPHATE TRIPHOSPHOHYDROLASE"/>
    <property type="match status" value="1"/>
</dbReference>
<proteinExistence type="predicted"/>
<keyword evidence="3" id="KW-1185">Reference proteome</keyword>
<dbReference type="Proteomes" id="UP001046870">
    <property type="component" value="Chromosome 5"/>
</dbReference>
<dbReference type="Gene3D" id="1.10.3210.10">
    <property type="entry name" value="Hypothetical protein af1432"/>
    <property type="match status" value="1"/>
</dbReference>
<dbReference type="GO" id="GO:0051607">
    <property type="term" value="P:defense response to virus"/>
    <property type="evidence" value="ECO:0007669"/>
    <property type="project" value="TreeGrafter"/>
</dbReference>